<organism evidence="2 3">
    <name type="scientific">Candidatus Roizmanbacteria bacterium RIFCSPHIGHO2_02_FULL_40_9</name>
    <dbReference type="NCBI Taxonomy" id="1802042"/>
    <lineage>
        <taxon>Bacteria</taxon>
        <taxon>Candidatus Roizmaniibacteriota</taxon>
    </lineage>
</organism>
<dbReference type="Proteomes" id="UP000177027">
    <property type="component" value="Unassembled WGS sequence"/>
</dbReference>
<name>A0A1F7HEG0_9BACT</name>
<proteinExistence type="predicted"/>
<comment type="caution">
    <text evidence="2">The sequence shown here is derived from an EMBL/GenBank/DDBJ whole genome shotgun (WGS) entry which is preliminary data.</text>
</comment>
<dbReference type="InterPro" id="IPR038726">
    <property type="entry name" value="PDDEXK_AddAB-type"/>
</dbReference>
<evidence type="ECO:0000259" key="1">
    <source>
        <dbReference type="Pfam" id="PF12705"/>
    </source>
</evidence>
<dbReference type="EMBL" id="MFZS01000005">
    <property type="protein sequence ID" value="OGK29296.1"/>
    <property type="molecule type" value="Genomic_DNA"/>
</dbReference>
<dbReference type="AlphaFoldDB" id="A0A1F7HEG0"/>
<dbReference type="Gene3D" id="3.90.320.10">
    <property type="match status" value="1"/>
</dbReference>
<protein>
    <recommendedName>
        <fullName evidence="1">PD-(D/E)XK endonuclease-like domain-containing protein</fullName>
    </recommendedName>
</protein>
<dbReference type="Pfam" id="PF12705">
    <property type="entry name" value="PDDEXK_1"/>
    <property type="match status" value="1"/>
</dbReference>
<sequence length="284" mass="32752">MVLDKYSAVWISHSSISDFIACPKAYFYANVYKNPRSGKKITIMNSALALGQAVHEVLDRLSDLPVDQRFSKPLEDVFKSVWELVSGKKGGFINAEEEKDFYDRGILMMQNVTQHPGILLNKAVKLPMDLPNFWLSETEGIILCGKIDWIEYFPETDSIHIIDFKTGKRDEKEDSLQLPIYYLLVSQCQKRKVEKMSFWYLDRDIEPKKISMPNAEKAKAEIMKIAVRIKLARQLNHFKCSKDDKFGCRNCAPYEAIIKGRGEFVGTNMYDREVYILPEEAKSL</sequence>
<reference evidence="2 3" key="1">
    <citation type="journal article" date="2016" name="Nat. Commun.">
        <title>Thousands of microbial genomes shed light on interconnected biogeochemical processes in an aquifer system.</title>
        <authorList>
            <person name="Anantharaman K."/>
            <person name="Brown C.T."/>
            <person name="Hug L.A."/>
            <person name="Sharon I."/>
            <person name="Castelle C.J."/>
            <person name="Probst A.J."/>
            <person name="Thomas B.C."/>
            <person name="Singh A."/>
            <person name="Wilkins M.J."/>
            <person name="Karaoz U."/>
            <person name="Brodie E.L."/>
            <person name="Williams K.H."/>
            <person name="Hubbard S.S."/>
            <person name="Banfield J.F."/>
        </authorList>
    </citation>
    <scope>NUCLEOTIDE SEQUENCE [LARGE SCALE GENOMIC DNA]</scope>
</reference>
<accession>A0A1F7HEG0</accession>
<gene>
    <name evidence="2" type="ORF">A3D06_01540</name>
</gene>
<evidence type="ECO:0000313" key="3">
    <source>
        <dbReference type="Proteomes" id="UP000177027"/>
    </source>
</evidence>
<feature type="domain" description="PD-(D/E)XK endonuclease-like" evidence="1">
    <location>
        <begin position="11"/>
        <end position="252"/>
    </location>
</feature>
<dbReference type="InterPro" id="IPR011604">
    <property type="entry name" value="PDDEXK-like_dom_sf"/>
</dbReference>
<evidence type="ECO:0000313" key="2">
    <source>
        <dbReference type="EMBL" id="OGK29296.1"/>
    </source>
</evidence>